<dbReference type="Pfam" id="PF01106">
    <property type="entry name" value="NifU"/>
    <property type="match status" value="1"/>
</dbReference>
<dbReference type="STRING" id="1798338.A3J56_02695"/>
<evidence type="ECO:0000259" key="1">
    <source>
        <dbReference type="Pfam" id="PF01106"/>
    </source>
</evidence>
<accession>A0A1F5WEP1</accession>
<dbReference type="Proteomes" id="UP000178406">
    <property type="component" value="Unassembled WGS sequence"/>
</dbReference>
<evidence type="ECO:0000313" key="3">
    <source>
        <dbReference type="Proteomes" id="UP000178406"/>
    </source>
</evidence>
<dbReference type="InterPro" id="IPR001075">
    <property type="entry name" value="NIF_FeS_clus_asmbl_NifU_C"/>
</dbReference>
<feature type="domain" description="NIF system FeS cluster assembly NifU C-terminal" evidence="1">
    <location>
        <begin position="2"/>
        <end position="67"/>
    </location>
</feature>
<dbReference type="GO" id="GO:0051536">
    <property type="term" value="F:iron-sulfur cluster binding"/>
    <property type="evidence" value="ECO:0007669"/>
    <property type="project" value="InterPro"/>
</dbReference>
<dbReference type="EMBL" id="MFHQ01000028">
    <property type="protein sequence ID" value="OGF74199.1"/>
    <property type="molecule type" value="Genomic_DNA"/>
</dbReference>
<dbReference type="GO" id="GO:0016226">
    <property type="term" value="P:iron-sulfur cluster assembly"/>
    <property type="evidence" value="ECO:0007669"/>
    <property type="project" value="InterPro"/>
</dbReference>
<reference evidence="2 3" key="1">
    <citation type="journal article" date="2016" name="Nat. Commun.">
        <title>Thousands of microbial genomes shed light on interconnected biogeochemical processes in an aquifer system.</title>
        <authorList>
            <person name="Anantharaman K."/>
            <person name="Brown C.T."/>
            <person name="Hug L.A."/>
            <person name="Sharon I."/>
            <person name="Castelle C.J."/>
            <person name="Probst A.J."/>
            <person name="Thomas B.C."/>
            <person name="Singh A."/>
            <person name="Wilkins M.J."/>
            <person name="Karaoz U."/>
            <person name="Brodie E.L."/>
            <person name="Williams K.H."/>
            <person name="Hubbard S.S."/>
            <person name="Banfield J.F."/>
        </authorList>
    </citation>
    <scope>NUCLEOTIDE SEQUENCE [LARGE SCALE GENOMIC DNA]</scope>
</reference>
<dbReference type="InterPro" id="IPR034904">
    <property type="entry name" value="FSCA_dom_sf"/>
</dbReference>
<dbReference type="GO" id="GO:0005506">
    <property type="term" value="F:iron ion binding"/>
    <property type="evidence" value="ECO:0007669"/>
    <property type="project" value="InterPro"/>
</dbReference>
<dbReference type="AlphaFoldDB" id="A0A1F5WEP1"/>
<dbReference type="PANTHER" id="PTHR11178">
    <property type="entry name" value="IRON-SULFUR CLUSTER SCAFFOLD PROTEIN NFU-RELATED"/>
    <property type="match status" value="1"/>
</dbReference>
<sequence length="70" mass="7661">MKEILEREIKPMLAMHLGSLDFVDFQNGVVKIRFAGTCKGCPLSALTLKAGIESVLKEKIKGIESVEAVE</sequence>
<name>A0A1F5WEP1_9BACT</name>
<organism evidence="2 3">
    <name type="scientific">Candidatus Giovannonibacteria bacterium RIFCSPHIGHO2_02_FULL_46_20</name>
    <dbReference type="NCBI Taxonomy" id="1798338"/>
    <lineage>
        <taxon>Bacteria</taxon>
        <taxon>Candidatus Giovannoniibacteriota</taxon>
    </lineage>
</organism>
<gene>
    <name evidence="2" type="ORF">A3J56_02695</name>
</gene>
<protein>
    <recommendedName>
        <fullName evidence="1">NIF system FeS cluster assembly NifU C-terminal domain-containing protein</fullName>
    </recommendedName>
</protein>
<dbReference type="SUPFAM" id="SSF117916">
    <property type="entry name" value="Fe-S cluster assembly (FSCA) domain-like"/>
    <property type="match status" value="1"/>
</dbReference>
<comment type="caution">
    <text evidence="2">The sequence shown here is derived from an EMBL/GenBank/DDBJ whole genome shotgun (WGS) entry which is preliminary data.</text>
</comment>
<evidence type="ECO:0000313" key="2">
    <source>
        <dbReference type="EMBL" id="OGF74199.1"/>
    </source>
</evidence>
<proteinExistence type="predicted"/>
<dbReference type="Gene3D" id="3.30.300.130">
    <property type="entry name" value="Fe-S cluster assembly (FSCA)"/>
    <property type="match status" value="1"/>
</dbReference>